<dbReference type="Gene3D" id="3.40.1080.20">
    <property type="entry name" value="Acetyl-CoA hydrolase/transferase C-terminal domain"/>
    <property type="match status" value="1"/>
</dbReference>
<dbReference type="SUPFAM" id="SSF55729">
    <property type="entry name" value="Acyl-CoA N-acyltransferases (Nat)"/>
    <property type="match status" value="1"/>
</dbReference>
<dbReference type="Gene3D" id="3.40.1080.10">
    <property type="entry name" value="Glutaconate Coenzyme A-transferase"/>
    <property type="match status" value="1"/>
</dbReference>
<dbReference type="Pfam" id="PF00583">
    <property type="entry name" value="Acetyltransf_1"/>
    <property type="match status" value="1"/>
</dbReference>
<evidence type="ECO:0000256" key="1">
    <source>
        <dbReference type="ARBA" id="ARBA00009632"/>
    </source>
</evidence>
<dbReference type="InterPro" id="IPR038460">
    <property type="entry name" value="AcetylCoA_hyd_C_sf"/>
</dbReference>
<reference evidence="4" key="1">
    <citation type="submission" date="2015-04" db="EMBL/GenBank/DDBJ databases">
        <authorList>
            <person name="Syromyatnikov M.Y."/>
            <person name="Popov V.N."/>
        </authorList>
    </citation>
    <scope>NUCLEOTIDE SEQUENCE</scope>
    <source>
        <strain evidence="4">MO-1</strain>
    </source>
</reference>
<dbReference type="Gene3D" id="3.30.750.70">
    <property type="entry name" value="4-hydroxybutyrate coenzyme like domains"/>
    <property type="match status" value="1"/>
</dbReference>
<evidence type="ECO:0000256" key="2">
    <source>
        <dbReference type="ARBA" id="ARBA00022679"/>
    </source>
</evidence>
<name>A0A1S7LGC1_MAGMO</name>
<evidence type="ECO:0000313" key="4">
    <source>
        <dbReference type="EMBL" id="CRH05144.1"/>
    </source>
</evidence>
<protein>
    <submittedName>
        <fullName evidence="4">Putative acetyl-CoA hydrolase/transferase</fullName>
        <ecNumber evidence="4">3.1.2.1</ecNumber>
    </submittedName>
</protein>
<dbReference type="PANTHER" id="PTHR21432:SF20">
    <property type="entry name" value="ACETYL-COA HYDROLASE"/>
    <property type="match status" value="1"/>
</dbReference>
<gene>
    <name evidence="4" type="ORF">MAGMO_0945</name>
</gene>
<dbReference type="PROSITE" id="PS51186">
    <property type="entry name" value="GNAT"/>
    <property type="match status" value="1"/>
</dbReference>
<proteinExistence type="inferred from homology"/>
<keyword evidence="2 4" id="KW-0808">Transferase</keyword>
<dbReference type="Gene3D" id="3.40.630.30">
    <property type="match status" value="1"/>
</dbReference>
<dbReference type="InterPro" id="IPR026888">
    <property type="entry name" value="AcetylCoA_hyd_C"/>
</dbReference>
<dbReference type="Pfam" id="PF13336">
    <property type="entry name" value="AcetylCoA_hyd_C"/>
    <property type="match status" value="1"/>
</dbReference>
<sequence>MELVTSLGKRELKRFIKSGNRLFFGSNAASPVDLIKILLSHIDQFNDLEVTHILTLGETPWADRHYQDRLKINSLFLGRGPREAVQDGYADYTPCFLSEIPSLFEDGLLPLDVALVQVSPPDKNGYCSLGVAVDVNVAAVQAAQFVIAQINPSMPRTFGESFIHVDQIDLAIEIEAPIIELPPAPADEVSNRIGQYVAMLVEDGSCLQVGFGRIADAILANLVQHNDLGLHTEMFSDGVIDLIQKGVINNQRKQIQRGRSVTSFCVGTQQLYDFVHENPHIEFLPSKYVNNPAVIAQNERVVAINSAIEVDLTGQVVSDSVGYRFYSGIGGQVDFIRGAALSRGGRPIIALPSTSPDGKTSRIRPFISEGSGVVTSRGDVHFVVTEYGIASLRGKSIRERALELIQIAHPEHRDWLLDKVREHFWVPGYLQKEPSSIAELGEVDLKRVKIKAPGTFFMRPLHPSDERHLQEFFYSHNKETLLLRYRYTPEAMSREKAYNLVNVDQAEDPALCVVRKKGLHNEEIVAVARYYRVPEQKLGEIAFVVHEEMRGQGLARLLGSQLNEIARQRGLQRMIAYVRPENGPMLHVLTKMGYQRQPSDDPMEVTMMFDLKVDHAPDSPASVD</sequence>
<dbReference type="InterPro" id="IPR037171">
    <property type="entry name" value="NagB/RpiA_transferase-like"/>
</dbReference>
<dbReference type="GO" id="GO:0008775">
    <property type="term" value="F:acetate CoA-transferase activity"/>
    <property type="evidence" value="ECO:0007669"/>
    <property type="project" value="InterPro"/>
</dbReference>
<dbReference type="GO" id="GO:0016747">
    <property type="term" value="F:acyltransferase activity, transferring groups other than amino-acyl groups"/>
    <property type="evidence" value="ECO:0007669"/>
    <property type="project" value="InterPro"/>
</dbReference>
<dbReference type="EC" id="3.1.2.1" evidence="4"/>
<keyword evidence="4" id="KW-0378">Hydrolase</keyword>
<dbReference type="PANTHER" id="PTHR21432">
    <property type="entry name" value="ACETYL-COA HYDROLASE-RELATED"/>
    <property type="match status" value="1"/>
</dbReference>
<organism evidence="4">
    <name type="scientific">Magnetococcus massalia (strain MO-1)</name>
    <dbReference type="NCBI Taxonomy" id="451514"/>
    <lineage>
        <taxon>Bacteria</taxon>
        <taxon>Pseudomonadati</taxon>
        <taxon>Pseudomonadota</taxon>
        <taxon>Magnetococcia</taxon>
        <taxon>Magnetococcales</taxon>
        <taxon>Magnetococcaceae</taxon>
        <taxon>Magnetococcus</taxon>
    </lineage>
</organism>
<dbReference type="Pfam" id="PF02550">
    <property type="entry name" value="AcetylCoA_hydro"/>
    <property type="match status" value="1"/>
</dbReference>
<dbReference type="InterPro" id="IPR016181">
    <property type="entry name" value="Acyl_CoA_acyltransferase"/>
</dbReference>
<accession>A0A1S7LGC1</accession>
<dbReference type="InterPro" id="IPR003702">
    <property type="entry name" value="ActCoA_hydro_N"/>
</dbReference>
<dbReference type="GO" id="GO:0003986">
    <property type="term" value="F:acetyl-CoA hydrolase activity"/>
    <property type="evidence" value="ECO:0007669"/>
    <property type="project" value="UniProtKB-EC"/>
</dbReference>
<dbReference type="InterPro" id="IPR046433">
    <property type="entry name" value="ActCoA_hydro"/>
</dbReference>
<dbReference type="SUPFAM" id="SSF100950">
    <property type="entry name" value="NagB/RpiA/CoA transferase-like"/>
    <property type="match status" value="2"/>
</dbReference>
<dbReference type="InterPro" id="IPR000182">
    <property type="entry name" value="GNAT_dom"/>
</dbReference>
<dbReference type="AlphaFoldDB" id="A0A1S7LGC1"/>
<dbReference type="GO" id="GO:0006083">
    <property type="term" value="P:acetate metabolic process"/>
    <property type="evidence" value="ECO:0007669"/>
    <property type="project" value="InterPro"/>
</dbReference>
<evidence type="ECO:0000259" key="3">
    <source>
        <dbReference type="PROSITE" id="PS51186"/>
    </source>
</evidence>
<dbReference type="CDD" id="cd04301">
    <property type="entry name" value="NAT_SF"/>
    <property type="match status" value="1"/>
</dbReference>
<comment type="similarity">
    <text evidence="1">Belongs to the acetyl-CoA hydrolase/transferase family.</text>
</comment>
<feature type="domain" description="N-acetyltransferase" evidence="3">
    <location>
        <begin position="456"/>
        <end position="612"/>
    </location>
</feature>
<dbReference type="EMBL" id="LO017727">
    <property type="protein sequence ID" value="CRH05144.1"/>
    <property type="molecule type" value="Genomic_DNA"/>
</dbReference>